<name>A0ABW9IZW8_STRGJ</name>
<evidence type="ECO:0000313" key="3">
    <source>
        <dbReference type="EMBL" id="MFM9653567.1"/>
    </source>
</evidence>
<dbReference type="Pfam" id="PF12671">
    <property type="entry name" value="Amidase_6"/>
    <property type="match status" value="1"/>
</dbReference>
<sequence>MPAAHAAPAPVGLSSDETAQMVDTAAFYFQKRAQAVTVPGTQAQTSTLAASGDDRISKRRLWELRKEMLALQQQGEQLQGVNGGYSNAEVEVTPGEMVVNGETATVEVTEDARLYYPNVPEGDPEYEEYSLPHTLTFTKGTDGGWLLDEDKVQTDLTGPGPVTQLTDPTEVAASDSDPEGQLDVGSGTAPATGTDGDKDTAIATRAVNAGYNYGKMISYANKYWRNDNDDYRVYGSDCTNFISQAMLAGGWKTTAGSFSSRKDNKKWFYGTFATTTSYTWAGAENWYWFAVKHSKRTKSLNSVWKLLASDVLQADWKRDGVIDHTMIVTKRGSDGEIYLTYHTPSKHNVKLSTILAKYPNAAWYAHRT</sequence>
<feature type="domain" description="Putative amidase" evidence="2">
    <location>
        <begin position="211"/>
        <end position="361"/>
    </location>
</feature>
<protein>
    <submittedName>
        <fullName evidence="3">Amidase domain-containing protein</fullName>
    </submittedName>
</protein>
<feature type="region of interest" description="Disordered" evidence="1">
    <location>
        <begin position="151"/>
        <end position="199"/>
    </location>
</feature>
<dbReference type="PANTHER" id="PTHR40032">
    <property type="entry name" value="EXPORTED PROTEIN-RELATED"/>
    <property type="match status" value="1"/>
</dbReference>
<gene>
    <name evidence="3" type="ORF">ACKI1S_46775</name>
</gene>
<dbReference type="EMBL" id="JBJVNE010000063">
    <property type="protein sequence ID" value="MFM9653567.1"/>
    <property type="molecule type" value="Genomic_DNA"/>
</dbReference>
<evidence type="ECO:0000259" key="2">
    <source>
        <dbReference type="Pfam" id="PF12671"/>
    </source>
</evidence>
<evidence type="ECO:0000256" key="1">
    <source>
        <dbReference type="SAM" id="MobiDB-lite"/>
    </source>
</evidence>
<dbReference type="InterPro" id="IPR024301">
    <property type="entry name" value="Amidase_6"/>
</dbReference>
<dbReference type="PANTHER" id="PTHR40032:SF1">
    <property type="entry name" value="EXPORTED PROTEIN"/>
    <property type="match status" value="1"/>
</dbReference>
<accession>A0ABW9IZW8</accession>
<dbReference type="RefSeq" id="WP_369276741.1">
    <property type="nucleotide sequence ID" value="NZ_JBJVMW010000064.1"/>
</dbReference>
<keyword evidence="4" id="KW-1185">Reference proteome</keyword>
<evidence type="ECO:0000313" key="4">
    <source>
        <dbReference type="Proteomes" id="UP001631993"/>
    </source>
</evidence>
<reference evidence="3 4" key="1">
    <citation type="submission" date="2024-12" db="EMBL/GenBank/DDBJ databases">
        <title>Forecasting of Potato common scab and diversities of Pathogenic streptomyces spp. in china.</title>
        <authorList>
            <person name="Handique U."/>
            <person name="Wu J."/>
        </authorList>
    </citation>
    <scope>NUCLEOTIDE SEQUENCE [LARGE SCALE GENOMIC DNA]</scope>
    <source>
        <strain evidence="3 4">ZRIMU1585</strain>
    </source>
</reference>
<proteinExistence type="predicted"/>
<comment type="caution">
    <text evidence="3">The sequence shown here is derived from an EMBL/GenBank/DDBJ whole genome shotgun (WGS) entry which is preliminary data.</text>
</comment>
<organism evidence="3 4">
    <name type="scientific">Streptomyces galilaeus</name>
    <dbReference type="NCBI Taxonomy" id="33899"/>
    <lineage>
        <taxon>Bacteria</taxon>
        <taxon>Bacillati</taxon>
        <taxon>Actinomycetota</taxon>
        <taxon>Actinomycetes</taxon>
        <taxon>Kitasatosporales</taxon>
        <taxon>Streptomycetaceae</taxon>
        <taxon>Streptomyces</taxon>
    </lineage>
</organism>
<dbReference type="Proteomes" id="UP001631993">
    <property type="component" value="Unassembled WGS sequence"/>
</dbReference>